<reference evidence="1 2" key="1">
    <citation type="submission" date="2014-12" db="EMBL/GenBank/DDBJ databases">
        <title>Genome assembly of Enhygromyxa salina DSM 15201.</title>
        <authorList>
            <person name="Sharma G."/>
            <person name="Subramanian S."/>
        </authorList>
    </citation>
    <scope>NUCLEOTIDE SEQUENCE [LARGE SCALE GENOMIC DNA]</scope>
    <source>
        <strain evidence="1 2">DSM 15201</strain>
    </source>
</reference>
<organism evidence="1 2">
    <name type="scientific">Enhygromyxa salina</name>
    <dbReference type="NCBI Taxonomy" id="215803"/>
    <lineage>
        <taxon>Bacteria</taxon>
        <taxon>Pseudomonadati</taxon>
        <taxon>Myxococcota</taxon>
        <taxon>Polyangia</taxon>
        <taxon>Nannocystales</taxon>
        <taxon>Nannocystaceae</taxon>
        <taxon>Enhygromyxa</taxon>
    </lineage>
</organism>
<protein>
    <submittedName>
        <fullName evidence="1">Uncharacterized protein</fullName>
    </submittedName>
</protein>
<comment type="caution">
    <text evidence="1">The sequence shown here is derived from an EMBL/GenBank/DDBJ whole genome shotgun (WGS) entry which is preliminary data.</text>
</comment>
<evidence type="ECO:0000313" key="2">
    <source>
        <dbReference type="Proteomes" id="UP000031599"/>
    </source>
</evidence>
<sequence length="60" mass="6557">MRRTIKIAVRVAPTGAVQAASVIGGMASTKLGRCVRRQAEQLEFAATQEGGFYNYTVRIR</sequence>
<dbReference type="AlphaFoldDB" id="A0A0C2CVL7"/>
<name>A0A0C2CVL7_9BACT</name>
<dbReference type="Proteomes" id="UP000031599">
    <property type="component" value="Unassembled WGS sequence"/>
</dbReference>
<gene>
    <name evidence="1" type="ORF">DB30_02290</name>
</gene>
<evidence type="ECO:0000313" key="1">
    <source>
        <dbReference type="EMBL" id="KIG11932.1"/>
    </source>
</evidence>
<proteinExistence type="predicted"/>
<dbReference type="EMBL" id="JMCC02000164">
    <property type="protein sequence ID" value="KIG11932.1"/>
    <property type="molecule type" value="Genomic_DNA"/>
</dbReference>
<accession>A0A0C2CVL7</accession>